<dbReference type="OrthoDB" id="6251714at2759"/>
<comment type="similarity">
    <text evidence="1 3">Belongs to the short-chain dehydrogenases/reductases (SDR) family.</text>
</comment>
<evidence type="ECO:0000313" key="4">
    <source>
        <dbReference type="EMBL" id="PVU86667.1"/>
    </source>
</evidence>
<dbReference type="STRING" id="61424.A0A2T9Y8Z9"/>
<dbReference type="Proteomes" id="UP000245699">
    <property type="component" value="Unassembled WGS sequence"/>
</dbReference>
<evidence type="ECO:0000313" key="5">
    <source>
        <dbReference type="EMBL" id="PVU88811.1"/>
    </source>
</evidence>
<proteinExistence type="inferred from homology"/>
<dbReference type="PRINTS" id="PR00080">
    <property type="entry name" value="SDRFAMILY"/>
</dbReference>
<sequence length="264" mass="28803">MFKRIIGKTTLITGASAGIGESTARIFAEYGSNLVLTARRVERLVKLKQDILGLNPEIKVHLIGMDVSNESSVIEGFKTLPEWIPNGKIDVLINNAAVGLGTDTVLELKTNDMTKMIDTNIKGLVWVTQQVLPAMLKENNGTIINIGSLSAHMARASSGMYAATKFAMRAITDSLKAETNSTRIRVIEIDPGMVKTEFSIIRVRGDMELAENHFESIPHLSVNEVAETILFAASRSEDCVLSEITIVPNGQINAHILGTTRKDE</sequence>
<dbReference type="EMBL" id="MBFT01000595">
    <property type="protein sequence ID" value="PVU88811.1"/>
    <property type="molecule type" value="Genomic_DNA"/>
</dbReference>
<dbReference type="PANTHER" id="PTHR42901:SF1">
    <property type="entry name" value="ALCOHOL DEHYDROGENASE"/>
    <property type="match status" value="1"/>
</dbReference>
<dbReference type="SUPFAM" id="SSF51735">
    <property type="entry name" value="NAD(P)-binding Rossmann-fold domains"/>
    <property type="match status" value="1"/>
</dbReference>
<protein>
    <recommendedName>
        <fullName evidence="7">Oxidoreductase</fullName>
    </recommendedName>
</protein>
<dbReference type="PANTHER" id="PTHR42901">
    <property type="entry name" value="ALCOHOL DEHYDROGENASE"/>
    <property type="match status" value="1"/>
</dbReference>
<dbReference type="InterPro" id="IPR036291">
    <property type="entry name" value="NAD(P)-bd_dom_sf"/>
</dbReference>
<dbReference type="InterPro" id="IPR002347">
    <property type="entry name" value="SDR_fam"/>
</dbReference>
<comment type="caution">
    <text evidence="5">The sequence shown here is derived from an EMBL/GenBank/DDBJ whole genome shotgun (WGS) entry which is preliminary data.</text>
</comment>
<evidence type="ECO:0000313" key="6">
    <source>
        <dbReference type="Proteomes" id="UP000245699"/>
    </source>
</evidence>
<dbReference type="Gene3D" id="3.40.50.720">
    <property type="entry name" value="NAD(P)-binding Rossmann-like Domain"/>
    <property type="match status" value="1"/>
</dbReference>
<evidence type="ECO:0000256" key="1">
    <source>
        <dbReference type="ARBA" id="ARBA00006484"/>
    </source>
</evidence>
<dbReference type="PRINTS" id="PR00081">
    <property type="entry name" value="GDHRDH"/>
</dbReference>
<gene>
    <name evidence="5" type="ORF">BB559_005386</name>
    <name evidence="4" type="ORF">BB559_006452</name>
</gene>
<organism evidence="5 6">
    <name type="scientific">Furculomyces boomerangus</name>
    <dbReference type="NCBI Taxonomy" id="61424"/>
    <lineage>
        <taxon>Eukaryota</taxon>
        <taxon>Fungi</taxon>
        <taxon>Fungi incertae sedis</taxon>
        <taxon>Zoopagomycota</taxon>
        <taxon>Kickxellomycotina</taxon>
        <taxon>Harpellomycetes</taxon>
        <taxon>Harpellales</taxon>
        <taxon>Harpellaceae</taxon>
        <taxon>Furculomyces</taxon>
    </lineage>
</organism>
<evidence type="ECO:0000256" key="3">
    <source>
        <dbReference type="RuleBase" id="RU000363"/>
    </source>
</evidence>
<evidence type="ECO:0008006" key="7">
    <source>
        <dbReference type="Google" id="ProtNLM"/>
    </source>
</evidence>
<evidence type="ECO:0000256" key="2">
    <source>
        <dbReference type="ARBA" id="ARBA00023002"/>
    </source>
</evidence>
<name>A0A2T9Y8Z9_9FUNG</name>
<dbReference type="EMBL" id="MBFT01000865">
    <property type="protein sequence ID" value="PVU86667.1"/>
    <property type="molecule type" value="Genomic_DNA"/>
</dbReference>
<accession>A0A2T9Y8Z9</accession>
<dbReference type="Pfam" id="PF00106">
    <property type="entry name" value="adh_short"/>
    <property type="match status" value="1"/>
</dbReference>
<dbReference type="AlphaFoldDB" id="A0A2T9Y8Z9"/>
<dbReference type="FunFam" id="3.40.50.720:FF:000047">
    <property type="entry name" value="NADP-dependent L-serine/L-allo-threonine dehydrogenase"/>
    <property type="match status" value="1"/>
</dbReference>
<reference evidence="5 6" key="1">
    <citation type="journal article" date="2018" name="MBio">
        <title>Comparative Genomics Reveals the Core Gene Toolbox for the Fungus-Insect Symbiosis.</title>
        <authorList>
            <person name="Wang Y."/>
            <person name="Stata M."/>
            <person name="Wang W."/>
            <person name="Stajich J.E."/>
            <person name="White M.M."/>
            <person name="Moncalvo J.M."/>
        </authorList>
    </citation>
    <scope>NUCLEOTIDE SEQUENCE [LARGE SCALE GENOMIC DNA]</scope>
    <source>
        <strain evidence="5 6">AUS-77-4</strain>
    </source>
</reference>
<keyword evidence="2" id="KW-0560">Oxidoreductase</keyword>
<keyword evidence="6" id="KW-1185">Reference proteome</keyword>
<dbReference type="GO" id="GO:0016616">
    <property type="term" value="F:oxidoreductase activity, acting on the CH-OH group of donors, NAD or NADP as acceptor"/>
    <property type="evidence" value="ECO:0007669"/>
    <property type="project" value="UniProtKB-ARBA"/>
</dbReference>